<gene>
    <name evidence="1" type="ORF">LCI18_014592</name>
</gene>
<evidence type="ECO:0000313" key="2">
    <source>
        <dbReference type="Proteomes" id="UP000830768"/>
    </source>
</evidence>
<protein>
    <submittedName>
        <fullName evidence="1">Uncharacterized protein</fullName>
    </submittedName>
</protein>
<accession>A0ACD3ZRA5</accession>
<keyword evidence="2" id="KW-1185">Reference proteome</keyword>
<proteinExistence type="predicted"/>
<evidence type="ECO:0000313" key="1">
    <source>
        <dbReference type="EMBL" id="UPL03658.1"/>
    </source>
</evidence>
<name>A0ACD3ZRA5_FUSSC</name>
<dbReference type="Proteomes" id="UP000830768">
    <property type="component" value="Chromosome 13"/>
</dbReference>
<sequence>MSDYAKYRDAYANPKGAGDARPTAQDIIDQEDLRGKWTDKVVMITGASAGIGVETARVMATTGARIYLPVRSPGKAQEALHDLIETDQVKLLEVDLSSFDSVRKAAAAFLSREKALHVLIENAGIMAPPEGRTKDGFETQFGVNHLSHFVLLNLLKDALIAGSTPEFNSRVIIVSSSAHRTSSVRFDNYNFDGEYDPWLAYGQSKTANLWTANHFDRLYGSKGVHAYSLNPSVVRTSLGRFMPSEVVKAAFENQATVREERSIPQGAAVSVYAATVKELEGRGGLYLENLAPSEPAKPGLVTEEPGYAPWAFDEENEKNLWGLSLKLVGLA</sequence>
<organism evidence="1 2">
    <name type="scientific">Fusarium solani subsp. cucurbitae</name>
    <name type="common">Neocosmosporum cucurbitae</name>
    <dbReference type="NCBI Taxonomy" id="2747967"/>
    <lineage>
        <taxon>Eukaryota</taxon>
        <taxon>Fungi</taxon>
        <taxon>Dikarya</taxon>
        <taxon>Ascomycota</taxon>
        <taxon>Pezizomycotina</taxon>
        <taxon>Sordariomycetes</taxon>
        <taxon>Hypocreomycetidae</taxon>
        <taxon>Hypocreales</taxon>
        <taxon>Nectriaceae</taxon>
        <taxon>Fusarium</taxon>
        <taxon>Fusarium solani species complex</taxon>
    </lineage>
</organism>
<dbReference type="EMBL" id="CP090041">
    <property type="protein sequence ID" value="UPL03658.1"/>
    <property type="molecule type" value="Genomic_DNA"/>
</dbReference>
<reference evidence="1" key="1">
    <citation type="submission" date="2021-11" db="EMBL/GenBank/DDBJ databases">
        <title>Fusarium solani-melongenae Genome sequencing and assembly.</title>
        <authorList>
            <person name="Xie S."/>
            <person name="Huang L."/>
            <person name="Zhang X."/>
        </authorList>
    </citation>
    <scope>NUCLEOTIDE SEQUENCE</scope>
    <source>
        <strain evidence="1">CRI 24-3</strain>
    </source>
</reference>